<reference evidence="3" key="1">
    <citation type="submission" date="2016-10" db="EMBL/GenBank/DDBJ databases">
        <authorList>
            <person name="Varghese N."/>
            <person name="Submissions S."/>
        </authorList>
    </citation>
    <scope>NUCLEOTIDE SEQUENCE [LARGE SCALE GENOMIC DNA]</scope>
    <source>
        <strain evidence="3">CGMCC 1.11101</strain>
    </source>
</reference>
<dbReference type="EMBL" id="FOVM01000002">
    <property type="protein sequence ID" value="SFN50430.1"/>
    <property type="molecule type" value="Genomic_DNA"/>
</dbReference>
<name>A0A1I4ZKE8_9MICO</name>
<keyword evidence="1" id="KW-0472">Membrane</keyword>
<keyword evidence="1" id="KW-0812">Transmembrane</keyword>
<evidence type="ECO:0000313" key="3">
    <source>
        <dbReference type="Proteomes" id="UP000198867"/>
    </source>
</evidence>
<keyword evidence="3" id="KW-1185">Reference proteome</keyword>
<accession>A0A1I4ZKE8</accession>
<sequence>MIELDLPVLTFAAIGLTALAAAPLPRFLRRLPISTPMVFLAAGIPGFALLPELPDHDPITHIRLRYIS</sequence>
<evidence type="ECO:0000256" key="1">
    <source>
        <dbReference type="SAM" id="Phobius"/>
    </source>
</evidence>
<proteinExistence type="predicted"/>
<dbReference type="OrthoDB" id="9810860at2"/>
<dbReference type="STRING" id="995034.SAMN05216219_0862"/>
<dbReference type="RefSeq" id="WP_090709130.1">
    <property type="nucleotide sequence ID" value="NZ_FOVM01000002.1"/>
</dbReference>
<feature type="transmembrane region" description="Helical" evidence="1">
    <location>
        <begin position="6"/>
        <end position="24"/>
    </location>
</feature>
<protein>
    <submittedName>
        <fullName evidence="2">Uncharacterized protein</fullName>
    </submittedName>
</protein>
<keyword evidence="1" id="KW-1133">Transmembrane helix</keyword>
<dbReference type="Proteomes" id="UP000198867">
    <property type="component" value="Unassembled WGS sequence"/>
</dbReference>
<gene>
    <name evidence="2" type="ORF">SAMN05216219_0862</name>
</gene>
<dbReference type="AlphaFoldDB" id="A0A1I4ZKE8"/>
<organism evidence="2 3">
    <name type="scientific">Mycetocola miduiensis</name>
    <dbReference type="NCBI Taxonomy" id="995034"/>
    <lineage>
        <taxon>Bacteria</taxon>
        <taxon>Bacillati</taxon>
        <taxon>Actinomycetota</taxon>
        <taxon>Actinomycetes</taxon>
        <taxon>Micrococcales</taxon>
        <taxon>Microbacteriaceae</taxon>
        <taxon>Mycetocola</taxon>
    </lineage>
</organism>
<evidence type="ECO:0000313" key="2">
    <source>
        <dbReference type="EMBL" id="SFN50430.1"/>
    </source>
</evidence>